<keyword evidence="8" id="KW-0472">Membrane</keyword>
<keyword evidence="3" id="KW-0813">Transport</keyword>
<dbReference type="InterPro" id="IPR019529">
    <property type="entry name" value="Syntaxin-18_N"/>
</dbReference>
<proteinExistence type="inferred from homology"/>
<evidence type="ECO:0000256" key="2">
    <source>
        <dbReference type="ARBA" id="ARBA00009063"/>
    </source>
</evidence>
<feature type="compositionally biased region" description="Low complexity" evidence="9">
    <location>
        <begin position="203"/>
        <end position="215"/>
    </location>
</feature>
<reference evidence="11 12" key="1">
    <citation type="submission" date="2024-02" db="EMBL/GenBank/DDBJ databases">
        <title>Discinaceae phylogenomics.</title>
        <authorList>
            <person name="Dirks A.C."/>
            <person name="James T.Y."/>
        </authorList>
    </citation>
    <scope>NUCLEOTIDE SEQUENCE [LARGE SCALE GENOMIC DNA]</scope>
    <source>
        <strain evidence="11 12">ACD0624</strain>
    </source>
</reference>
<keyword evidence="6" id="KW-1133">Transmembrane helix</keyword>
<keyword evidence="7" id="KW-0175">Coiled coil</keyword>
<evidence type="ECO:0000313" key="12">
    <source>
        <dbReference type="Proteomes" id="UP001447188"/>
    </source>
</evidence>
<evidence type="ECO:0000256" key="9">
    <source>
        <dbReference type="SAM" id="MobiDB-lite"/>
    </source>
</evidence>
<evidence type="ECO:0000256" key="8">
    <source>
        <dbReference type="ARBA" id="ARBA00023136"/>
    </source>
</evidence>
<dbReference type="Proteomes" id="UP001447188">
    <property type="component" value="Unassembled WGS sequence"/>
</dbReference>
<name>A0ABR3GJ64_9PEZI</name>
<keyword evidence="12" id="KW-1185">Reference proteome</keyword>
<feature type="domain" description="T-SNARE coiled-coil homology" evidence="10">
    <location>
        <begin position="252"/>
        <end position="314"/>
    </location>
</feature>
<feature type="region of interest" description="Disordered" evidence="9">
    <location>
        <begin position="198"/>
        <end position="218"/>
    </location>
</feature>
<evidence type="ECO:0000256" key="1">
    <source>
        <dbReference type="ARBA" id="ARBA00004211"/>
    </source>
</evidence>
<dbReference type="SUPFAM" id="SSF58038">
    <property type="entry name" value="SNARE fusion complex"/>
    <property type="match status" value="1"/>
</dbReference>
<dbReference type="InterPro" id="IPR000727">
    <property type="entry name" value="T_SNARE_dom"/>
</dbReference>
<keyword evidence="5" id="KW-0653">Protein transport</keyword>
<sequence>MTDLTPLFNDFLSKHPAAALILESRKSPSPTDEFLKEAFRIESHIASLTTYLLSVRQSYLSTATASARPHHLRRTASSASLSTRNVEALTDAQRDAIDAETKGVIRELLAVISRLESTEKVRAQTADVLLRRRFTTGLRGLFRDESVEREYEEGKLSALKQHREGVLWFLKTKLEKASEVQRGQQEIRLQRQVEKGKSMLNKAPSQLASSSASMSGGNGRNMALMEEEKKNIEEQLTTEQLQLFEKENGELMKHYEDALDQVRTAEKSLIEISSLQTQLATNLATQNAYIDNLVQDAMQTTEDVKRGNKELKKAGERITMARSAFWGAVIFSGVVFVWDWFI</sequence>
<dbReference type="Gene3D" id="1.20.5.110">
    <property type="match status" value="1"/>
</dbReference>
<dbReference type="SMART" id="SM00397">
    <property type="entry name" value="t_SNARE"/>
    <property type="match status" value="1"/>
</dbReference>
<dbReference type="EMBL" id="JBBBZM010000058">
    <property type="protein sequence ID" value="KAL0635983.1"/>
    <property type="molecule type" value="Genomic_DNA"/>
</dbReference>
<evidence type="ECO:0000256" key="3">
    <source>
        <dbReference type="ARBA" id="ARBA00022448"/>
    </source>
</evidence>
<dbReference type="PROSITE" id="PS50192">
    <property type="entry name" value="T_SNARE"/>
    <property type="match status" value="1"/>
</dbReference>
<gene>
    <name evidence="11" type="ORF">Q9L58_005011</name>
</gene>
<accession>A0ABR3GJ64</accession>
<evidence type="ECO:0000256" key="4">
    <source>
        <dbReference type="ARBA" id="ARBA00022692"/>
    </source>
</evidence>
<comment type="similarity">
    <text evidence="2">Belongs to the syntaxin family.</text>
</comment>
<evidence type="ECO:0000256" key="6">
    <source>
        <dbReference type="ARBA" id="ARBA00022989"/>
    </source>
</evidence>
<evidence type="ECO:0000259" key="10">
    <source>
        <dbReference type="PROSITE" id="PS50192"/>
    </source>
</evidence>
<evidence type="ECO:0000256" key="7">
    <source>
        <dbReference type="ARBA" id="ARBA00023054"/>
    </source>
</evidence>
<dbReference type="Pfam" id="PF10496">
    <property type="entry name" value="Syntaxin-18_N"/>
    <property type="match status" value="1"/>
</dbReference>
<keyword evidence="4" id="KW-0812">Transmembrane</keyword>
<evidence type="ECO:0000256" key="5">
    <source>
        <dbReference type="ARBA" id="ARBA00022927"/>
    </source>
</evidence>
<protein>
    <recommendedName>
        <fullName evidence="10">t-SNARE coiled-coil homology domain-containing protein</fullName>
    </recommendedName>
</protein>
<dbReference type="PANTHER" id="PTHR15959:SF0">
    <property type="entry name" value="SYNTAXIN-18"/>
    <property type="match status" value="1"/>
</dbReference>
<evidence type="ECO:0000313" key="11">
    <source>
        <dbReference type="EMBL" id="KAL0635983.1"/>
    </source>
</evidence>
<dbReference type="PANTHER" id="PTHR15959">
    <property type="entry name" value="SYNTAXIN-18"/>
    <property type="match status" value="1"/>
</dbReference>
<organism evidence="11 12">
    <name type="scientific">Discina gigas</name>
    <dbReference type="NCBI Taxonomy" id="1032678"/>
    <lineage>
        <taxon>Eukaryota</taxon>
        <taxon>Fungi</taxon>
        <taxon>Dikarya</taxon>
        <taxon>Ascomycota</taxon>
        <taxon>Pezizomycotina</taxon>
        <taxon>Pezizomycetes</taxon>
        <taxon>Pezizales</taxon>
        <taxon>Discinaceae</taxon>
        <taxon>Discina</taxon>
    </lineage>
</organism>
<comment type="subcellular location">
    <subcellularLocation>
        <location evidence="1">Membrane</location>
        <topology evidence="1">Single-pass type IV membrane protein</topology>
    </subcellularLocation>
</comment>
<comment type="caution">
    <text evidence="11">The sequence shown here is derived from an EMBL/GenBank/DDBJ whole genome shotgun (WGS) entry which is preliminary data.</text>
</comment>